<dbReference type="InterPro" id="IPR049177">
    <property type="entry name" value="MgtC_SapB_SrpB_YhiD_N"/>
</dbReference>
<name>A0A844FDJ6_CLOSV</name>
<feature type="transmembrane region" description="Helical" evidence="7">
    <location>
        <begin position="99"/>
        <end position="116"/>
    </location>
</feature>
<evidence type="ECO:0000256" key="3">
    <source>
        <dbReference type="ARBA" id="ARBA00022475"/>
    </source>
</evidence>
<evidence type="ECO:0000256" key="7">
    <source>
        <dbReference type="SAM" id="Phobius"/>
    </source>
</evidence>
<evidence type="ECO:0000256" key="1">
    <source>
        <dbReference type="ARBA" id="ARBA00004651"/>
    </source>
</evidence>
<dbReference type="Proteomes" id="UP000462363">
    <property type="component" value="Unassembled WGS sequence"/>
</dbReference>
<sequence length="224" mass="24779">MAFTMNIQLIYFLRLLGAALCGAMIGYERESHMKMAGIRTHAIVALASSLMMLISKYGFYDILFMEHIGLDPSRIAAGVVTAVGFLGAGVIFTRHMNVMGITTAAGIWATVGIGMAFGAGMYILSAASTLLILLFQLLFHTRFLHPRSSSIEQITILVDGSEDIKVLLTDIFATKKIKISNITAKRVDAATLEIRLYVRFPEAYDIYDIFQLLKEYPQIKSIDI</sequence>
<keyword evidence="6 7" id="KW-0472">Membrane</keyword>
<comment type="subcellular location">
    <subcellularLocation>
        <location evidence="1">Cell membrane</location>
        <topology evidence="1">Multi-pass membrane protein</topology>
    </subcellularLocation>
</comment>
<evidence type="ECO:0000259" key="8">
    <source>
        <dbReference type="Pfam" id="PF02308"/>
    </source>
</evidence>
<comment type="caution">
    <text evidence="9">The sequence shown here is derived from an EMBL/GenBank/DDBJ whole genome shotgun (WGS) entry which is preliminary data.</text>
</comment>
<dbReference type="Pfam" id="PF02308">
    <property type="entry name" value="MgtC"/>
    <property type="match status" value="1"/>
</dbReference>
<feature type="transmembrane region" description="Helical" evidence="7">
    <location>
        <begin position="38"/>
        <end position="55"/>
    </location>
</feature>
<keyword evidence="5 7" id="KW-1133">Transmembrane helix</keyword>
<evidence type="ECO:0000256" key="4">
    <source>
        <dbReference type="ARBA" id="ARBA00022692"/>
    </source>
</evidence>
<proteinExistence type="inferred from homology"/>
<keyword evidence="4 7" id="KW-0812">Transmembrane</keyword>
<dbReference type="EMBL" id="VUMB01000043">
    <property type="protein sequence ID" value="MSS41639.1"/>
    <property type="molecule type" value="Genomic_DNA"/>
</dbReference>
<dbReference type="InterPro" id="IPR003416">
    <property type="entry name" value="MgtC/SapB/SrpB/YhiD_fam"/>
</dbReference>
<evidence type="ECO:0000256" key="2">
    <source>
        <dbReference type="ARBA" id="ARBA00009298"/>
    </source>
</evidence>
<dbReference type="PANTHER" id="PTHR33778">
    <property type="entry name" value="PROTEIN MGTC"/>
    <property type="match status" value="1"/>
</dbReference>
<protein>
    <submittedName>
        <fullName evidence="9">MgtC/SapB family protein</fullName>
    </submittedName>
</protein>
<organism evidence="9 10">
    <name type="scientific">Clostridium scindens (strain JCM 10418 / VPI 12708)</name>
    <dbReference type="NCBI Taxonomy" id="29347"/>
    <lineage>
        <taxon>Bacteria</taxon>
        <taxon>Bacillati</taxon>
        <taxon>Bacillota</taxon>
        <taxon>Clostridia</taxon>
        <taxon>Lachnospirales</taxon>
        <taxon>Lachnospiraceae</taxon>
    </lineage>
</organism>
<evidence type="ECO:0000313" key="10">
    <source>
        <dbReference type="Proteomes" id="UP000462363"/>
    </source>
</evidence>
<keyword evidence="3" id="KW-1003">Cell membrane</keyword>
<evidence type="ECO:0000256" key="5">
    <source>
        <dbReference type="ARBA" id="ARBA00022989"/>
    </source>
</evidence>
<dbReference type="GO" id="GO:0005886">
    <property type="term" value="C:plasma membrane"/>
    <property type="evidence" value="ECO:0007669"/>
    <property type="project" value="UniProtKB-SubCell"/>
</dbReference>
<feature type="transmembrane region" description="Helical" evidence="7">
    <location>
        <begin position="6"/>
        <end position="26"/>
    </location>
</feature>
<gene>
    <name evidence="9" type="ORF">FYJ37_15190</name>
</gene>
<dbReference type="PANTHER" id="PTHR33778:SF1">
    <property type="entry name" value="MAGNESIUM TRANSPORTER YHID-RELATED"/>
    <property type="match status" value="1"/>
</dbReference>
<comment type="similarity">
    <text evidence="2">Belongs to the MgtC/SapB family.</text>
</comment>
<evidence type="ECO:0000313" key="9">
    <source>
        <dbReference type="EMBL" id="MSS41639.1"/>
    </source>
</evidence>
<dbReference type="PRINTS" id="PR01837">
    <property type="entry name" value="MGTCSAPBPROT"/>
</dbReference>
<reference evidence="9 10" key="1">
    <citation type="submission" date="2019-08" db="EMBL/GenBank/DDBJ databases">
        <title>In-depth cultivation of the pig gut microbiome towards novel bacterial diversity and tailored functional studies.</title>
        <authorList>
            <person name="Wylensek D."/>
            <person name="Hitch T.C.A."/>
            <person name="Clavel T."/>
        </authorList>
    </citation>
    <scope>NUCLEOTIDE SEQUENCE [LARGE SCALE GENOMIC DNA]</scope>
    <source>
        <strain evidence="9 10">BL-389-WT-3D</strain>
    </source>
</reference>
<dbReference type="GeneID" id="62697030"/>
<dbReference type="AlphaFoldDB" id="A0A844FDJ6"/>
<dbReference type="RefSeq" id="WP_004606264.1">
    <property type="nucleotide sequence ID" value="NZ_AP024846.1"/>
</dbReference>
<evidence type="ECO:0000256" key="6">
    <source>
        <dbReference type="ARBA" id="ARBA00023136"/>
    </source>
</evidence>
<feature type="transmembrane region" description="Helical" evidence="7">
    <location>
        <begin position="75"/>
        <end position="92"/>
    </location>
</feature>
<feature type="domain" description="MgtC/SapB/SrpB/YhiD N-terminal" evidence="8">
    <location>
        <begin position="15"/>
        <end position="139"/>
    </location>
</feature>
<accession>A0A844FDJ6</accession>